<feature type="transmembrane region" description="Helical" evidence="1">
    <location>
        <begin position="41"/>
        <end position="60"/>
    </location>
</feature>
<evidence type="ECO:0000256" key="1">
    <source>
        <dbReference type="SAM" id="Phobius"/>
    </source>
</evidence>
<gene>
    <name evidence="2" type="ORF">SAMN05661044_00730</name>
</gene>
<dbReference type="Proteomes" id="UP000199421">
    <property type="component" value="Unassembled WGS sequence"/>
</dbReference>
<dbReference type="EMBL" id="FOAF01000001">
    <property type="protein sequence ID" value="SEK62727.1"/>
    <property type="molecule type" value="Genomic_DNA"/>
</dbReference>
<accession>A0A1H7ILZ4</accession>
<organism evidence="2 3">
    <name type="scientific">Olivibacter domesticus</name>
    <name type="common">Pseudosphingobacterium domesticum</name>
    <dbReference type="NCBI Taxonomy" id="407022"/>
    <lineage>
        <taxon>Bacteria</taxon>
        <taxon>Pseudomonadati</taxon>
        <taxon>Bacteroidota</taxon>
        <taxon>Sphingobacteriia</taxon>
        <taxon>Sphingobacteriales</taxon>
        <taxon>Sphingobacteriaceae</taxon>
        <taxon>Olivibacter</taxon>
    </lineage>
</organism>
<sequence length="99" mass="11992">MKCCSEKCYNETKSRSLYNSRLDVNWRYKDYEGRQLSYKQTIKFCKILYSCVFLIIWDVYMKMYQEILIFAGIWKLLLAESGVPENYTLEIIMEQLRIS</sequence>
<keyword evidence="1" id="KW-0472">Membrane</keyword>
<evidence type="ECO:0000313" key="2">
    <source>
        <dbReference type="EMBL" id="SEK62727.1"/>
    </source>
</evidence>
<name>A0A1H7ILZ4_OLID1</name>
<keyword evidence="1" id="KW-1133">Transmembrane helix</keyword>
<reference evidence="3" key="1">
    <citation type="submission" date="2016-10" db="EMBL/GenBank/DDBJ databases">
        <authorList>
            <person name="Varghese N."/>
            <person name="Submissions S."/>
        </authorList>
    </citation>
    <scope>NUCLEOTIDE SEQUENCE [LARGE SCALE GENOMIC DNA]</scope>
    <source>
        <strain evidence="3">DSM 18733</strain>
    </source>
</reference>
<keyword evidence="1" id="KW-0812">Transmembrane</keyword>
<dbReference type="STRING" id="407022.SAMN05661044_00730"/>
<dbReference type="AlphaFoldDB" id="A0A1H7ILZ4"/>
<keyword evidence="3" id="KW-1185">Reference proteome</keyword>
<proteinExistence type="predicted"/>
<evidence type="ECO:0000313" key="3">
    <source>
        <dbReference type="Proteomes" id="UP000199421"/>
    </source>
</evidence>
<protein>
    <submittedName>
        <fullName evidence="2">Uncharacterized protein</fullName>
    </submittedName>
</protein>